<gene>
    <name evidence="6" type="ORF">WJ35_20885</name>
</gene>
<accession>A0A1B4LK90</accession>
<dbReference type="Pfam" id="PF13409">
    <property type="entry name" value="GST_N_2"/>
    <property type="match status" value="1"/>
</dbReference>
<dbReference type="EMBL" id="CP013422">
    <property type="protein sequence ID" value="AOJ77557.1"/>
    <property type="molecule type" value="Genomic_DNA"/>
</dbReference>
<dbReference type="EC" id="2.5.1.18" evidence="1"/>
<dbReference type="PANTHER" id="PTHR43968">
    <property type="match status" value="1"/>
</dbReference>
<dbReference type="Gene3D" id="3.40.30.10">
    <property type="entry name" value="Glutaredoxin"/>
    <property type="match status" value="1"/>
</dbReference>
<organism evidence="6 7">
    <name type="scientific">Burkholderia ubonensis</name>
    <dbReference type="NCBI Taxonomy" id="101571"/>
    <lineage>
        <taxon>Bacteria</taxon>
        <taxon>Pseudomonadati</taxon>
        <taxon>Pseudomonadota</taxon>
        <taxon>Betaproteobacteria</taxon>
        <taxon>Burkholderiales</taxon>
        <taxon>Burkholderiaceae</taxon>
        <taxon>Burkholderia</taxon>
        <taxon>Burkholderia cepacia complex</taxon>
    </lineage>
</organism>
<dbReference type="InterPro" id="IPR050983">
    <property type="entry name" value="GST_Omega/HSP26"/>
</dbReference>
<dbReference type="InterPro" id="IPR036282">
    <property type="entry name" value="Glutathione-S-Trfase_C_sf"/>
</dbReference>
<dbReference type="SUPFAM" id="SSF52833">
    <property type="entry name" value="Thioredoxin-like"/>
    <property type="match status" value="1"/>
</dbReference>
<dbReference type="InterPro" id="IPR036249">
    <property type="entry name" value="Thioredoxin-like_sf"/>
</dbReference>
<evidence type="ECO:0000259" key="4">
    <source>
        <dbReference type="PROSITE" id="PS50404"/>
    </source>
</evidence>
<dbReference type="PROSITE" id="PS50405">
    <property type="entry name" value="GST_CTER"/>
    <property type="match status" value="1"/>
</dbReference>
<evidence type="ECO:0000313" key="7">
    <source>
        <dbReference type="Proteomes" id="UP000243680"/>
    </source>
</evidence>
<keyword evidence="2 6" id="KW-0808">Transferase</keyword>
<proteinExistence type="predicted"/>
<dbReference type="InterPro" id="IPR004045">
    <property type="entry name" value="Glutathione_S-Trfase_N"/>
</dbReference>
<dbReference type="SFLD" id="SFLDS00019">
    <property type="entry name" value="Glutathione_Transferase_(cytos"/>
    <property type="match status" value="1"/>
</dbReference>
<dbReference type="InterPro" id="IPR045073">
    <property type="entry name" value="Omega/Tau-like"/>
</dbReference>
<dbReference type="SFLD" id="SFLDG00358">
    <property type="entry name" value="Main_(cytGST)"/>
    <property type="match status" value="1"/>
</dbReference>
<evidence type="ECO:0000256" key="3">
    <source>
        <dbReference type="ARBA" id="ARBA00047960"/>
    </source>
</evidence>
<dbReference type="Pfam" id="PF13410">
    <property type="entry name" value="GST_C_2"/>
    <property type="match status" value="1"/>
</dbReference>
<dbReference type="InterPro" id="IPR040079">
    <property type="entry name" value="Glutathione_S-Trfase"/>
</dbReference>
<evidence type="ECO:0000256" key="2">
    <source>
        <dbReference type="ARBA" id="ARBA00022679"/>
    </source>
</evidence>
<evidence type="ECO:0000313" key="6">
    <source>
        <dbReference type="EMBL" id="AOJ77557.1"/>
    </source>
</evidence>
<reference evidence="6 7" key="1">
    <citation type="submission" date="2015-12" db="EMBL/GenBank/DDBJ databases">
        <title>Diversity of Burkholderia near neighbor genomes.</title>
        <authorList>
            <person name="Sahl J."/>
            <person name="Wagner D."/>
            <person name="Keim P."/>
        </authorList>
    </citation>
    <scope>NUCLEOTIDE SEQUENCE [LARGE SCALE GENOMIC DNA]</scope>
    <source>
        <strain evidence="6 7">MSMB0783</strain>
    </source>
</reference>
<evidence type="ECO:0000256" key="1">
    <source>
        <dbReference type="ARBA" id="ARBA00012452"/>
    </source>
</evidence>
<sequence length="229" mass="25819">MSTLQYHLVSHVLCPYVQRAVIVLTEKGVPFEHTDVDLSNKPDWFLRISPLGKTPVLVVDGAPIFESAVICDYLDETLAPPLHPDAPLERARHRAWVEFASVLLSAIAGFYTAPDEATLAGKTRDIRARFQQLEDTLGAGPYFSGTHFSIVDAAFGPVFRYFDVFEQIDDFGFFAALPKVTAWRQRLAERPSVRAAVRADYPQLLMEFLLKRGSMLSTRIREHVLRVQD</sequence>
<dbReference type="GO" id="GO:0005737">
    <property type="term" value="C:cytoplasm"/>
    <property type="evidence" value="ECO:0007669"/>
    <property type="project" value="TreeGrafter"/>
</dbReference>
<dbReference type="Gene3D" id="1.20.1050.10">
    <property type="match status" value="1"/>
</dbReference>
<feature type="domain" description="GST C-terminal" evidence="5">
    <location>
        <begin position="86"/>
        <end position="208"/>
    </location>
</feature>
<dbReference type="SUPFAM" id="SSF47616">
    <property type="entry name" value="GST C-terminal domain-like"/>
    <property type="match status" value="1"/>
</dbReference>
<protein>
    <recommendedName>
        <fullName evidence="1">glutathione transferase</fullName>
        <ecNumber evidence="1">2.5.1.18</ecNumber>
    </recommendedName>
</protein>
<dbReference type="RefSeq" id="WP_069239903.1">
    <property type="nucleotide sequence ID" value="NZ_CP013422.1"/>
</dbReference>
<dbReference type="SFLD" id="SFLDG01152">
    <property type="entry name" value="Main.3:_Omega-_and_Tau-like"/>
    <property type="match status" value="1"/>
</dbReference>
<feature type="domain" description="GST N-terminal" evidence="4">
    <location>
        <begin position="4"/>
        <end position="82"/>
    </location>
</feature>
<dbReference type="Proteomes" id="UP000243680">
    <property type="component" value="Chromosome 2"/>
</dbReference>
<dbReference type="AlphaFoldDB" id="A0A1B4LK90"/>
<dbReference type="InterPro" id="IPR010987">
    <property type="entry name" value="Glutathione-S-Trfase_C-like"/>
</dbReference>
<dbReference type="PROSITE" id="PS50404">
    <property type="entry name" value="GST_NTER"/>
    <property type="match status" value="1"/>
</dbReference>
<dbReference type="PANTHER" id="PTHR43968:SF6">
    <property type="entry name" value="GLUTATHIONE S-TRANSFERASE OMEGA"/>
    <property type="match status" value="1"/>
</dbReference>
<comment type="catalytic activity">
    <reaction evidence="3">
        <text>RX + glutathione = an S-substituted glutathione + a halide anion + H(+)</text>
        <dbReference type="Rhea" id="RHEA:16437"/>
        <dbReference type="ChEBI" id="CHEBI:15378"/>
        <dbReference type="ChEBI" id="CHEBI:16042"/>
        <dbReference type="ChEBI" id="CHEBI:17792"/>
        <dbReference type="ChEBI" id="CHEBI:57925"/>
        <dbReference type="ChEBI" id="CHEBI:90779"/>
        <dbReference type="EC" id="2.5.1.18"/>
    </reaction>
</comment>
<evidence type="ECO:0000259" key="5">
    <source>
        <dbReference type="PROSITE" id="PS50405"/>
    </source>
</evidence>
<dbReference type="GO" id="GO:0004364">
    <property type="term" value="F:glutathione transferase activity"/>
    <property type="evidence" value="ECO:0007669"/>
    <property type="project" value="UniProtKB-EC"/>
</dbReference>
<name>A0A1B4LK90_9BURK</name>